<keyword evidence="7 13" id="KW-1133">Transmembrane helix</keyword>
<name>A0A0D8J283_9FIRM</name>
<keyword evidence="19" id="KW-1185">Reference proteome</keyword>
<dbReference type="Pfam" id="PF13091">
    <property type="entry name" value="PLDc_2"/>
    <property type="match status" value="2"/>
</dbReference>
<evidence type="ECO:0000259" key="14">
    <source>
        <dbReference type="PROSITE" id="PS50035"/>
    </source>
</evidence>
<reference evidence="15" key="1">
    <citation type="submission" date="2015-02" db="EMBL/GenBank/DDBJ databases">
        <title>A novel member of the family Ruminococcaceae isolated from human feces.</title>
        <authorList>
            <person name="Shkoporov A.N."/>
            <person name="Chaplin A.V."/>
            <person name="Motuzova O.V."/>
            <person name="Kafarskaia L.I."/>
            <person name="Khokhlova E.V."/>
            <person name="Efimov B.A."/>
        </authorList>
    </citation>
    <scope>NUCLEOTIDE SEQUENCE [LARGE SCALE GENOMIC DNA]</scope>
    <source>
        <strain evidence="15">585-1</strain>
    </source>
</reference>
<evidence type="ECO:0000256" key="8">
    <source>
        <dbReference type="ARBA" id="ARBA00023098"/>
    </source>
</evidence>
<dbReference type="EMBL" id="LMUA01000010">
    <property type="protein sequence ID" value="KUE76380.1"/>
    <property type="molecule type" value="Genomic_DNA"/>
</dbReference>
<keyword evidence="4" id="KW-0808">Transferase</keyword>
<dbReference type="SUPFAM" id="SSF56024">
    <property type="entry name" value="Phospholipase D/nuclease"/>
    <property type="match status" value="2"/>
</dbReference>
<dbReference type="AlphaFoldDB" id="A0A0D8J283"/>
<dbReference type="InterPro" id="IPR027379">
    <property type="entry name" value="CLS_N"/>
</dbReference>
<feature type="domain" description="PLD phosphodiesterase" evidence="14">
    <location>
        <begin position="425"/>
        <end position="452"/>
    </location>
</feature>
<evidence type="ECO:0000256" key="4">
    <source>
        <dbReference type="ARBA" id="ARBA00022679"/>
    </source>
</evidence>
<dbReference type="EC" id="2.7.8.-" evidence="12"/>
<keyword evidence="9 13" id="KW-0472">Membrane</keyword>
<keyword evidence="2" id="KW-1003">Cell membrane</keyword>
<reference evidence="17 21" key="4">
    <citation type="submission" date="2019-08" db="EMBL/GenBank/DDBJ databases">
        <title>In-depth cultivation of the pig gut microbiome towards novel bacterial diversity and tailored functional studies.</title>
        <authorList>
            <person name="Wylensek D."/>
            <person name="Hitch T.C.A."/>
            <person name="Clavel T."/>
        </authorList>
    </citation>
    <scope>NUCLEOTIDE SEQUENCE [LARGE SCALE GENOMIC DNA]</scope>
    <source>
        <strain evidence="17 21">WCA3-601-WT-6J</strain>
    </source>
</reference>
<evidence type="ECO:0000313" key="19">
    <source>
        <dbReference type="Proteomes" id="UP000032483"/>
    </source>
</evidence>
<keyword evidence="10" id="KW-0594">Phospholipid biosynthesis</keyword>
<evidence type="ECO:0000313" key="18">
    <source>
        <dbReference type="EMBL" id="MTS52756.1"/>
    </source>
</evidence>
<dbReference type="GO" id="GO:0008808">
    <property type="term" value="F:cardiolipin synthase activity"/>
    <property type="evidence" value="ECO:0007669"/>
    <property type="project" value="UniProtKB-UniRule"/>
</dbReference>
<evidence type="ECO:0000313" key="22">
    <source>
        <dbReference type="Proteomes" id="UP000449193"/>
    </source>
</evidence>
<dbReference type="PANTHER" id="PTHR21248">
    <property type="entry name" value="CARDIOLIPIN SYNTHASE"/>
    <property type="match status" value="1"/>
</dbReference>
<evidence type="ECO:0000256" key="10">
    <source>
        <dbReference type="ARBA" id="ARBA00023209"/>
    </source>
</evidence>
<dbReference type="Gene3D" id="3.30.870.10">
    <property type="entry name" value="Endonuclease Chain A"/>
    <property type="match status" value="2"/>
</dbReference>
<dbReference type="PANTHER" id="PTHR21248:SF22">
    <property type="entry name" value="PHOSPHOLIPASE D"/>
    <property type="match status" value="1"/>
</dbReference>
<dbReference type="EMBL" id="WMZR01000023">
    <property type="protein sequence ID" value="MTS52756.1"/>
    <property type="molecule type" value="Genomic_DNA"/>
</dbReference>
<reference evidence="16 20" key="2">
    <citation type="submission" date="2015-10" db="EMBL/GenBank/DDBJ databases">
        <title>A novel member of the family Ruminococcaceae isolated from human faeces.</title>
        <authorList>
            <person name="Shkoporov A.N."/>
            <person name="Chaplin A.V."/>
            <person name="Motuzova O.V."/>
            <person name="Kafarskaia L.I."/>
            <person name="Efimov B.A."/>
        </authorList>
    </citation>
    <scope>NUCLEOTIDE SEQUENCE [LARGE SCALE GENOMIC DNA]</scope>
    <source>
        <strain evidence="16 20">668</strain>
    </source>
</reference>
<dbReference type="PATRIC" id="fig|1550024.3.peg.1222"/>
<feature type="transmembrane region" description="Helical" evidence="13">
    <location>
        <begin position="12"/>
        <end position="33"/>
    </location>
</feature>
<accession>A0A0D8J283</accession>
<dbReference type="CDD" id="cd09160">
    <property type="entry name" value="PLDc_SMU_988_like_2"/>
    <property type="match status" value="1"/>
</dbReference>
<feature type="transmembrane region" description="Helical" evidence="13">
    <location>
        <begin position="39"/>
        <end position="56"/>
    </location>
</feature>
<evidence type="ECO:0000256" key="9">
    <source>
        <dbReference type="ARBA" id="ARBA00023136"/>
    </source>
</evidence>
<dbReference type="Proteomes" id="UP000053433">
    <property type="component" value="Unassembled WGS sequence"/>
</dbReference>
<evidence type="ECO:0000313" key="16">
    <source>
        <dbReference type="EMBL" id="KUE76380.1"/>
    </source>
</evidence>
<dbReference type="Pfam" id="PF13396">
    <property type="entry name" value="PLDc_N"/>
    <property type="match status" value="1"/>
</dbReference>
<evidence type="ECO:0000256" key="5">
    <source>
        <dbReference type="ARBA" id="ARBA00022692"/>
    </source>
</evidence>
<evidence type="ECO:0000313" key="20">
    <source>
        <dbReference type="Proteomes" id="UP000053433"/>
    </source>
</evidence>
<evidence type="ECO:0000256" key="2">
    <source>
        <dbReference type="ARBA" id="ARBA00022475"/>
    </source>
</evidence>
<dbReference type="NCBIfam" id="TIGR04265">
    <property type="entry name" value="bac_cardiolipin"/>
    <property type="match status" value="1"/>
</dbReference>
<dbReference type="GO" id="GO:0005886">
    <property type="term" value="C:plasma membrane"/>
    <property type="evidence" value="ECO:0007669"/>
    <property type="project" value="UniProtKB-SubCell"/>
</dbReference>
<evidence type="ECO:0000256" key="6">
    <source>
        <dbReference type="ARBA" id="ARBA00022737"/>
    </source>
</evidence>
<dbReference type="InterPro" id="IPR025202">
    <property type="entry name" value="PLD-like_dom"/>
</dbReference>
<keyword evidence="5 13" id="KW-0812">Transmembrane</keyword>
<evidence type="ECO:0000313" key="21">
    <source>
        <dbReference type="Proteomes" id="UP000431913"/>
    </source>
</evidence>
<accession>A0A0W7TRC2</accession>
<sequence length="512" mass="58245">MKKILKFLLSRTFLFGLLIACQVGLFAALMLVFSRAGTVAYIILTLVSVLVVIAVIERDNINPAYKIMWLLIVVALPVTGAVFYLWWGNQGVTPKNARKFADIERAASAAMVQDDAVTEALYAREPAFRRSVEYLSRNASAPLYCNTQSEYYPMGQDFFARFLEVIRGAKKYIFMEYFIVEEGEMWNETLAVLKEKAAAGVDVRLIYDGFGSMFTLPGDYDEEIRRAGIKCHVFNPLHFSLHISDYKMLNHRDHRKITVVDGETAFTGGLNFADEYINRKQRCGVWKDTGLMLKGPGVYPLTVTFLKMWDFVAGTTTPYTDYMPLGEYEADGYVQPYCDSPLDGEAVAESAYLNVLQHARDYVYIVTPYLIVDNEMVTALCLAAKSGVDVRILTPGVPDKWYVYYVTQSYYPRLLEAGVRIYEYTPGFVHAKMYVSDDREAIVGSANMDYRSLYLHFENCCAFYGGHMVRDVLEDVRATLAESHEVTMADVLRTPLYKWLAQVFLRFFSPLM</sequence>
<feature type="domain" description="PLD phosphodiesterase" evidence="14">
    <location>
        <begin position="249"/>
        <end position="276"/>
    </location>
</feature>
<feature type="transmembrane region" description="Helical" evidence="13">
    <location>
        <begin position="68"/>
        <end position="87"/>
    </location>
</feature>
<keyword evidence="6" id="KW-0677">Repeat</keyword>
<protein>
    <recommendedName>
        <fullName evidence="12">Cardiolipin synthase</fullName>
        <ecNumber evidence="12">2.7.8.-</ecNumber>
    </recommendedName>
</protein>
<organism evidence="15 19">
    <name type="scientific">Ruthenibacterium lactatiformans</name>
    <dbReference type="NCBI Taxonomy" id="1550024"/>
    <lineage>
        <taxon>Bacteria</taxon>
        <taxon>Bacillati</taxon>
        <taxon>Bacillota</taxon>
        <taxon>Clostridia</taxon>
        <taxon>Eubacteriales</taxon>
        <taxon>Oscillospiraceae</taxon>
        <taxon>Ruthenibacterium</taxon>
    </lineage>
</organism>
<dbReference type="CDD" id="cd09154">
    <property type="entry name" value="PLDc_SMU_988_like_1"/>
    <property type="match status" value="1"/>
</dbReference>
<dbReference type="RefSeq" id="WP_050004811.1">
    <property type="nucleotide sequence ID" value="NZ_CAOJUJ010000007.1"/>
</dbReference>
<evidence type="ECO:0000313" key="17">
    <source>
        <dbReference type="EMBL" id="MST92995.1"/>
    </source>
</evidence>
<comment type="caution">
    <text evidence="15">The sequence shown here is derived from an EMBL/GenBank/DDBJ whole genome shotgun (WGS) entry which is preliminary data.</text>
</comment>
<dbReference type="SMART" id="SM00155">
    <property type="entry name" value="PLDc"/>
    <property type="match status" value="2"/>
</dbReference>
<dbReference type="EMBL" id="JXXK01000005">
    <property type="protein sequence ID" value="KJF40661.1"/>
    <property type="molecule type" value="Genomic_DNA"/>
</dbReference>
<evidence type="ECO:0000256" key="13">
    <source>
        <dbReference type="SAM" id="Phobius"/>
    </source>
</evidence>
<evidence type="ECO:0000256" key="7">
    <source>
        <dbReference type="ARBA" id="ARBA00022989"/>
    </source>
</evidence>
<evidence type="ECO:0000256" key="3">
    <source>
        <dbReference type="ARBA" id="ARBA00022516"/>
    </source>
</evidence>
<evidence type="ECO:0000256" key="11">
    <source>
        <dbReference type="ARBA" id="ARBA00023264"/>
    </source>
</evidence>
<proteinExistence type="predicted"/>
<comment type="subcellular location">
    <subcellularLocation>
        <location evidence="1">Cell membrane</location>
        <topology evidence="1">Multi-pass membrane protein</topology>
    </subcellularLocation>
</comment>
<dbReference type="Proteomes" id="UP000032483">
    <property type="component" value="Unassembled WGS sequence"/>
</dbReference>
<dbReference type="Proteomes" id="UP000431913">
    <property type="component" value="Unassembled WGS sequence"/>
</dbReference>
<dbReference type="InterPro" id="IPR022924">
    <property type="entry name" value="Cardiolipin_synthase"/>
</dbReference>
<dbReference type="GeneID" id="42856067"/>
<evidence type="ECO:0000313" key="15">
    <source>
        <dbReference type="EMBL" id="KJF40661.1"/>
    </source>
</evidence>
<gene>
    <name evidence="17" type="primary">cls</name>
    <name evidence="16" type="ORF">ASJ35_09180</name>
    <name evidence="17" type="ORF">FYJ76_13825</name>
    <name evidence="18" type="ORF">GMD52_14615</name>
    <name evidence="15" type="ORF">TQ39_05445</name>
</gene>
<keyword evidence="8" id="KW-0443">Lipid metabolism</keyword>
<evidence type="ECO:0000256" key="12">
    <source>
        <dbReference type="NCBIfam" id="TIGR04265"/>
    </source>
</evidence>
<reference evidence="18 22" key="3">
    <citation type="journal article" date="2019" name="Nat. Med.">
        <title>A library of human gut bacterial isolates paired with longitudinal multiomics data enables mechanistic microbiome research.</title>
        <authorList>
            <person name="Poyet M."/>
            <person name="Groussin M."/>
            <person name="Gibbons S.M."/>
            <person name="Avila-Pacheco J."/>
            <person name="Jiang X."/>
            <person name="Kearney S.M."/>
            <person name="Perrotta A.R."/>
            <person name="Berdy B."/>
            <person name="Zhao S."/>
            <person name="Lieberman T.D."/>
            <person name="Swanson P.K."/>
            <person name="Smith M."/>
            <person name="Roesemann S."/>
            <person name="Alexander J.E."/>
            <person name="Rich S.A."/>
            <person name="Livny J."/>
            <person name="Vlamakis H."/>
            <person name="Clish C."/>
            <person name="Bullock K."/>
            <person name="Deik A."/>
            <person name="Scott J."/>
            <person name="Pierce K.A."/>
            <person name="Xavier R.J."/>
            <person name="Alm E.J."/>
        </authorList>
    </citation>
    <scope>NUCLEOTIDE SEQUENCE [LARGE SCALE GENOMIC DNA]</scope>
    <source>
        <strain evidence="18 22">BIOML-A7</strain>
    </source>
</reference>
<dbReference type="GO" id="GO:0032049">
    <property type="term" value="P:cardiolipin biosynthetic process"/>
    <property type="evidence" value="ECO:0007669"/>
    <property type="project" value="UniProtKB-UniRule"/>
</dbReference>
<keyword evidence="11" id="KW-1208">Phospholipid metabolism</keyword>
<dbReference type="Proteomes" id="UP000449193">
    <property type="component" value="Unassembled WGS sequence"/>
</dbReference>
<dbReference type="EMBL" id="VUNJ01000018">
    <property type="protein sequence ID" value="MST92995.1"/>
    <property type="molecule type" value="Genomic_DNA"/>
</dbReference>
<evidence type="ECO:0000256" key="1">
    <source>
        <dbReference type="ARBA" id="ARBA00004651"/>
    </source>
</evidence>
<keyword evidence="3" id="KW-0444">Lipid biosynthesis</keyword>
<dbReference type="PROSITE" id="PS50035">
    <property type="entry name" value="PLD"/>
    <property type="match status" value="2"/>
</dbReference>
<dbReference type="InterPro" id="IPR001736">
    <property type="entry name" value="PLipase_D/transphosphatidylase"/>
</dbReference>